<accession>A0A4R7ELU4</accession>
<dbReference type="InterPro" id="IPR000801">
    <property type="entry name" value="Esterase-like"/>
</dbReference>
<dbReference type="EMBL" id="SOAG01000039">
    <property type="protein sequence ID" value="TDS51264.1"/>
    <property type="molecule type" value="Genomic_DNA"/>
</dbReference>
<evidence type="ECO:0000256" key="3">
    <source>
        <dbReference type="SAM" id="SignalP"/>
    </source>
</evidence>
<evidence type="ECO:0000256" key="1">
    <source>
        <dbReference type="ARBA" id="ARBA00005622"/>
    </source>
</evidence>
<dbReference type="GO" id="GO:0016788">
    <property type="term" value="F:hydrolase activity, acting on ester bonds"/>
    <property type="evidence" value="ECO:0007669"/>
    <property type="project" value="TreeGrafter"/>
</dbReference>
<dbReference type="InterPro" id="IPR052558">
    <property type="entry name" value="Siderophore_Hydrolase_D"/>
</dbReference>
<keyword evidence="2" id="KW-0378">Hydrolase</keyword>
<organism evidence="4 5">
    <name type="scientific">Myroides indicus</name>
    <dbReference type="NCBI Taxonomy" id="1323422"/>
    <lineage>
        <taxon>Bacteria</taxon>
        <taxon>Pseudomonadati</taxon>
        <taxon>Bacteroidota</taxon>
        <taxon>Flavobacteriia</taxon>
        <taxon>Flavobacteriales</taxon>
        <taxon>Flavobacteriaceae</taxon>
        <taxon>Myroides</taxon>
    </lineage>
</organism>
<feature type="signal peptide" evidence="3">
    <location>
        <begin position="1"/>
        <end position="21"/>
    </location>
</feature>
<feature type="chain" id="PRO_5020899621" description="Alpha/beta superfamily hydrolase" evidence="3">
    <location>
        <begin position="22"/>
        <end position="272"/>
    </location>
</feature>
<evidence type="ECO:0000313" key="5">
    <source>
        <dbReference type="Proteomes" id="UP000295215"/>
    </source>
</evidence>
<dbReference type="InterPro" id="IPR029058">
    <property type="entry name" value="AB_hydrolase_fold"/>
</dbReference>
<evidence type="ECO:0000256" key="2">
    <source>
        <dbReference type="ARBA" id="ARBA00022801"/>
    </source>
</evidence>
<comment type="caution">
    <text evidence="4">The sequence shown here is derived from an EMBL/GenBank/DDBJ whole genome shotgun (WGS) entry which is preliminary data.</text>
</comment>
<dbReference type="OrthoDB" id="9784036at2"/>
<name>A0A4R7ELU4_9FLAO</name>
<comment type="similarity">
    <text evidence="1">Belongs to the esterase D family.</text>
</comment>
<dbReference type="PROSITE" id="PS51257">
    <property type="entry name" value="PROKAR_LIPOPROTEIN"/>
    <property type="match status" value="1"/>
</dbReference>
<dbReference type="RefSeq" id="WP_133713701.1">
    <property type="nucleotide sequence ID" value="NZ_SOAG01000039.1"/>
</dbReference>
<dbReference type="Gene3D" id="3.40.50.1820">
    <property type="entry name" value="alpha/beta hydrolase"/>
    <property type="match status" value="1"/>
</dbReference>
<dbReference type="PANTHER" id="PTHR40841">
    <property type="entry name" value="SIDEROPHORE TRIACETYLFUSARININE C ESTERASE"/>
    <property type="match status" value="1"/>
</dbReference>
<dbReference type="SUPFAM" id="SSF53474">
    <property type="entry name" value="alpha/beta-Hydrolases"/>
    <property type="match status" value="1"/>
</dbReference>
<sequence length="272" mass="31411">MKSIYYLIITGIIFFSSCSNVSQTNDPIPEHDTFTIQSKQIGEKRTINVWTPAEYKTSSDDLPVMYMADGGIEEDFPHIANTLEKLIEERKIEPLILVGIENTERRRDLTGFTEVAEDKEIAPVVGGSEKFRAFIKDELFSEIDKRYRTTNEKSIIGESLSGLFVMETFFMSPDMFDNYIAFDPSLWWNDHYLIKTAKEHLMKFPTSEKRVWFAGSNAADISPHTQEAAHIFEVENLSNVKWFYSDEPNEEHHTIFRATKDKGIIWTLSKVN</sequence>
<evidence type="ECO:0000313" key="4">
    <source>
        <dbReference type="EMBL" id="TDS51264.1"/>
    </source>
</evidence>
<reference evidence="4 5" key="1">
    <citation type="submission" date="2019-03" db="EMBL/GenBank/DDBJ databases">
        <title>Genomic Encyclopedia of Archaeal and Bacterial Type Strains, Phase II (KMG-II): from individual species to whole genera.</title>
        <authorList>
            <person name="Goeker M."/>
        </authorList>
    </citation>
    <scope>NUCLEOTIDE SEQUENCE [LARGE SCALE GENOMIC DNA]</scope>
    <source>
        <strain evidence="4 5">DSM 28213</strain>
    </source>
</reference>
<keyword evidence="5" id="KW-1185">Reference proteome</keyword>
<dbReference type="PANTHER" id="PTHR40841:SF2">
    <property type="entry name" value="SIDEROPHORE-DEGRADING ESTERASE (EUROFUNG)"/>
    <property type="match status" value="1"/>
</dbReference>
<dbReference type="Pfam" id="PF00756">
    <property type="entry name" value="Esterase"/>
    <property type="match status" value="1"/>
</dbReference>
<gene>
    <name evidence="4" type="ORF">C8P70_1399</name>
</gene>
<protein>
    <recommendedName>
        <fullName evidence="6">Alpha/beta superfamily hydrolase</fullName>
    </recommendedName>
</protein>
<dbReference type="Proteomes" id="UP000295215">
    <property type="component" value="Unassembled WGS sequence"/>
</dbReference>
<evidence type="ECO:0008006" key="6">
    <source>
        <dbReference type="Google" id="ProtNLM"/>
    </source>
</evidence>
<proteinExistence type="inferred from homology"/>
<keyword evidence="3" id="KW-0732">Signal</keyword>
<dbReference type="AlphaFoldDB" id="A0A4R7ELU4"/>